<dbReference type="EMBL" id="JALIDZ010000004">
    <property type="protein sequence ID" value="MCT8972025.1"/>
    <property type="molecule type" value="Genomic_DNA"/>
</dbReference>
<evidence type="ECO:0000313" key="16">
    <source>
        <dbReference type="Proteomes" id="UP001320898"/>
    </source>
</evidence>
<dbReference type="InterPro" id="IPR024194">
    <property type="entry name" value="Ac/AlaTfrase_AlgI/DltB"/>
</dbReference>
<keyword evidence="11 13" id="KW-0012">Acyltransferase</keyword>
<keyword evidence="7 14" id="KW-0812">Transmembrane</keyword>
<evidence type="ECO:0000256" key="14">
    <source>
        <dbReference type="SAM" id="Phobius"/>
    </source>
</evidence>
<comment type="caution">
    <text evidence="15">The sequence shown here is derived from an EMBL/GenBank/DDBJ whole genome shotgun (WGS) entry which is preliminary data.</text>
</comment>
<evidence type="ECO:0000256" key="3">
    <source>
        <dbReference type="ARBA" id="ARBA00010323"/>
    </source>
</evidence>
<name>A0AAW5QYE5_9HYPH</name>
<evidence type="ECO:0000256" key="13">
    <source>
        <dbReference type="PIRNR" id="PIRNR016636"/>
    </source>
</evidence>
<comment type="pathway">
    <text evidence="2">Glycan biosynthesis; alginate biosynthesis.</text>
</comment>
<dbReference type="Pfam" id="PF03062">
    <property type="entry name" value="MBOAT"/>
    <property type="match status" value="1"/>
</dbReference>
<proteinExistence type="inferred from homology"/>
<keyword evidence="8" id="KW-0016">Alginate biosynthesis</keyword>
<evidence type="ECO:0000256" key="12">
    <source>
        <dbReference type="ARBA" id="ARBA00031030"/>
    </source>
</evidence>
<feature type="transmembrane region" description="Helical" evidence="14">
    <location>
        <begin position="315"/>
        <end position="338"/>
    </location>
</feature>
<dbReference type="GO" id="GO:0042121">
    <property type="term" value="P:alginic acid biosynthetic process"/>
    <property type="evidence" value="ECO:0007669"/>
    <property type="project" value="UniProtKB-KW"/>
</dbReference>
<feature type="transmembrane region" description="Helical" evidence="14">
    <location>
        <begin position="415"/>
        <end position="432"/>
    </location>
</feature>
<comment type="similarity">
    <text evidence="3 13">Belongs to the membrane-bound acyltransferase family.</text>
</comment>
<dbReference type="PANTHER" id="PTHR13285">
    <property type="entry name" value="ACYLTRANSFERASE"/>
    <property type="match status" value="1"/>
</dbReference>
<evidence type="ECO:0000256" key="6">
    <source>
        <dbReference type="ARBA" id="ARBA00022679"/>
    </source>
</evidence>
<sequence>MVFSSIEFLIFFLPAAIGLYFLVPVAARNAVLLVASVLFYVWGSGALVLILIASIVLNFACGAVVARARTSGDRRLKIAGIAGAVAANLAILGYFKYANFIVAQFNDVGTMTGLGTIAWDGVILPIGISFYTFQAMSYVFDVARGAARPARSLVDFALYVSMFPQLVAGPIVRYATIAEALVERRTRFDDFAEGAQRFALGLVKKVVIADSVAPIADAAFATSSGDLTFSAAWIGLVAYTIQIYFDFSGYSDMAIGLGRILGFRFPENFDRPYSAHSITEFWRRWHMSLSSWFRDYLYIPLGGNRGGALLTYANLWIVFLVTGLWHGAAWTFVLWGAWHGLLLVAERLTGWRERTFQTLPAVIGARALTLLLVMAGWVLFRAPDLGAALGYYAALATPDMAGLPDAVAQAATNRASTVLALAALVFVLPRAFRMPDVLLRDGIAGLAGRVLVVGVGYYYALTLVIAGAFTSFIYFQF</sequence>
<evidence type="ECO:0000256" key="1">
    <source>
        <dbReference type="ARBA" id="ARBA00004651"/>
    </source>
</evidence>
<protein>
    <recommendedName>
        <fullName evidence="4">Probable alginate O-acetylase AlgI</fullName>
    </recommendedName>
    <alternativeName>
        <fullName evidence="12">Alginate biosynthesis protein AlgI</fullName>
    </alternativeName>
</protein>
<dbReference type="AlphaFoldDB" id="A0AAW5QYE5"/>
<dbReference type="GO" id="GO:0016746">
    <property type="term" value="F:acyltransferase activity"/>
    <property type="evidence" value="ECO:0007669"/>
    <property type="project" value="UniProtKB-KW"/>
</dbReference>
<accession>A0AAW5QYE5</accession>
<keyword evidence="5 13" id="KW-1003">Cell membrane</keyword>
<keyword evidence="16" id="KW-1185">Reference proteome</keyword>
<evidence type="ECO:0000256" key="9">
    <source>
        <dbReference type="ARBA" id="ARBA00022989"/>
    </source>
</evidence>
<dbReference type="RefSeq" id="WP_261615604.1">
    <property type="nucleotide sequence ID" value="NZ_JALIDZ010000004.1"/>
</dbReference>
<evidence type="ECO:0000256" key="7">
    <source>
        <dbReference type="ARBA" id="ARBA00022692"/>
    </source>
</evidence>
<organism evidence="15 16">
    <name type="scientific">Microbaculum marinisediminis</name>
    <dbReference type="NCBI Taxonomy" id="2931392"/>
    <lineage>
        <taxon>Bacteria</taxon>
        <taxon>Pseudomonadati</taxon>
        <taxon>Pseudomonadota</taxon>
        <taxon>Alphaproteobacteria</taxon>
        <taxon>Hyphomicrobiales</taxon>
        <taxon>Tepidamorphaceae</taxon>
        <taxon>Microbaculum</taxon>
    </lineage>
</organism>
<comment type="subcellular location">
    <subcellularLocation>
        <location evidence="1">Cell membrane</location>
        <topology evidence="1">Multi-pass membrane protein</topology>
    </subcellularLocation>
</comment>
<dbReference type="PANTHER" id="PTHR13285:SF23">
    <property type="entry name" value="TEICHOIC ACID D-ALANYLTRANSFERASE"/>
    <property type="match status" value="1"/>
</dbReference>
<evidence type="ECO:0000256" key="8">
    <source>
        <dbReference type="ARBA" id="ARBA00022841"/>
    </source>
</evidence>
<feature type="transmembrane region" description="Helical" evidence="14">
    <location>
        <begin position="358"/>
        <end position="380"/>
    </location>
</feature>
<gene>
    <name evidence="15" type="ORF">MUB46_09180</name>
</gene>
<feature type="transmembrane region" description="Helical" evidence="14">
    <location>
        <begin position="78"/>
        <end position="97"/>
    </location>
</feature>
<dbReference type="InterPro" id="IPR004299">
    <property type="entry name" value="MBOAT_fam"/>
</dbReference>
<dbReference type="InterPro" id="IPR028362">
    <property type="entry name" value="AlgI"/>
</dbReference>
<keyword evidence="6 13" id="KW-0808">Transferase</keyword>
<reference evidence="15 16" key="1">
    <citation type="submission" date="2022-04" db="EMBL/GenBank/DDBJ databases">
        <authorList>
            <person name="Ye Y.-Q."/>
            <person name="Du Z.-J."/>
        </authorList>
    </citation>
    <scope>NUCLEOTIDE SEQUENCE [LARGE SCALE GENOMIC DNA]</scope>
    <source>
        <strain evidence="15 16">A6E488</strain>
    </source>
</reference>
<dbReference type="Proteomes" id="UP001320898">
    <property type="component" value="Unassembled WGS sequence"/>
</dbReference>
<evidence type="ECO:0000313" key="15">
    <source>
        <dbReference type="EMBL" id="MCT8972025.1"/>
    </source>
</evidence>
<dbReference type="GO" id="GO:0005886">
    <property type="term" value="C:plasma membrane"/>
    <property type="evidence" value="ECO:0007669"/>
    <property type="project" value="UniProtKB-SubCell"/>
</dbReference>
<evidence type="ECO:0000256" key="4">
    <source>
        <dbReference type="ARBA" id="ARBA00016084"/>
    </source>
</evidence>
<feature type="transmembrane region" description="Helical" evidence="14">
    <location>
        <begin position="456"/>
        <end position="475"/>
    </location>
</feature>
<dbReference type="InterPro" id="IPR051085">
    <property type="entry name" value="MB_O-acyltransferase"/>
</dbReference>
<evidence type="ECO:0000256" key="2">
    <source>
        <dbReference type="ARBA" id="ARBA00005182"/>
    </source>
</evidence>
<dbReference type="PIRSF" id="PIRSF016636">
    <property type="entry name" value="AlgI_DltB"/>
    <property type="match status" value="1"/>
</dbReference>
<feature type="transmembrane region" description="Helical" evidence="14">
    <location>
        <begin position="117"/>
        <end position="140"/>
    </location>
</feature>
<evidence type="ECO:0000256" key="5">
    <source>
        <dbReference type="ARBA" id="ARBA00022475"/>
    </source>
</evidence>
<dbReference type="PIRSF" id="PIRSF500217">
    <property type="entry name" value="AlgI"/>
    <property type="match status" value="1"/>
</dbReference>
<keyword evidence="10 13" id="KW-0472">Membrane</keyword>
<feature type="transmembrane region" description="Helical" evidence="14">
    <location>
        <begin position="39"/>
        <end position="66"/>
    </location>
</feature>
<evidence type="ECO:0000256" key="10">
    <source>
        <dbReference type="ARBA" id="ARBA00023136"/>
    </source>
</evidence>
<evidence type="ECO:0000256" key="11">
    <source>
        <dbReference type="ARBA" id="ARBA00023315"/>
    </source>
</evidence>
<feature type="transmembrane region" description="Helical" evidence="14">
    <location>
        <begin position="7"/>
        <end position="27"/>
    </location>
</feature>
<keyword evidence="9 14" id="KW-1133">Transmembrane helix</keyword>